<dbReference type="PANTHER" id="PTHR43039">
    <property type="entry name" value="ESTERASE-RELATED"/>
    <property type="match status" value="1"/>
</dbReference>
<comment type="similarity">
    <text evidence="1">Belongs to the AB hydrolase superfamily.</text>
</comment>
<dbReference type="Gene3D" id="3.40.50.1820">
    <property type="entry name" value="alpha/beta hydrolase"/>
    <property type="match status" value="1"/>
</dbReference>
<feature type="domain" description="AB hydrolase-1" evidence="2">
    <location>
        <begin position="19"/>
        <end position="256"/>
    </location>
</feature>
<dbReference type="PRINTS" id="PR00111">
    <property type="entry name" value="ABHYDROLASE"/>
</dbReference>
<proteinExistence type="inferred from homology"/>
<protein>
    <submittedName>
        <fullName evidence="3">Sigma-B regulation protein RsbQ</fullName>
    </submittedName>
</protein>
<dbReference type="Proteomes" id="UP000219465">
    <property type="component" value="Unassembled WGS sequence"/>
</dbReference>
<evidence type="ECO:0000259" key="2">
    <source>
        <dbReference type="Pfam" id="PF12697"/>
    </source>
</evidence>
<dbReference type="SUPFAM" id="SSF53474">
    <property type="entry name" value="alpha/beta-Hydrolases"/>
    <property type="match status" value="1"/>
</dbReference>
<dbReference type="AlphaFoldDB" id="A0A286IFU9"/>
<organism evidence="3 4">
    <name type="scientific">Hoeflea halophila</name>
    <dbReference type="NCBI Taxonomy" id="714899"/>
    <lineage>
        <taxon>Bacteria</taxon>
        <taxon>Pseudomonadati</taxon>
        <taxon>Pseudomonadota</taxon>
        <taxon>Alphaproteobacteria</taxon>
        <taxon>Hyphomicrobiales</taxon>
        <taxon>Rhizobiaceae</taxon>
        <taxon>Hoeflea</taxon>
    </lineage>
</organism>
<evidence type="ECO:0000256" key="1">
    <source>
        <dbReference type="ARBA" id="ARBA00008645"/>
    </source>
</evidence>
<dbReference type="InterPro" id="IPR000073">
    <property type="entry name" value="AB_hydrolase_1"/>
</dbReference>
<dbReference type="OrthoDB" id="8680283at2"/>
<evidence type="ECO:0000313" key="3">
    <source>
        <dbReference type="EMBL" id="SOE18907.1"/>
    </source>
</evidence>
<reference evidence="4" key="1">
    <citation type="submission" date="2017-08" db="EMBL/GenBank/DDBJ databases">
        <authorList>
            <person name="Varghese N."/>
            <person name="Submissions S."/>
        </authorList>
    </citation>
    <scope>NUCLEOTIDE SEQUENCE [LARGE SCALE GENOMIC DNA]</scope>
    <source>
        <strain evidence="4">KCTC 23107</strain>
    </source>
</reference>
<accession>A0A286IFU9</accession>
<dbReference type="EMBL" id="OCPC01000006">
    <property type="protein sequence ID" value="SOE18907.1"/>
    <property type="molecule type" value="Genomic_DNA"/>
</dbReference>
<evidence type="ECO:0000313" key="4">
    <source>
        <dbReference type="Proteomes" id="UP000219465"/>
    </source>
</evidence>
<dbReference type="Pfam" id="PF12697">
    <property type="entry name" value="Abhydrolase_6"/>
    <property type="match status" value="1"/>
</dbReference>
<sequence>MDILKRNNVTVIGEGSTPLVFAHGYGCDQNMWRLITPDFLSDYKIVLYDLTGSGKSDLAAYDFKKYGTLKGHATDLIEICEALDLSGSIVVGHSVSAMSVALAAIRQPDLFSSLVMVAPSPCYINDGDYVGGFTPADIEGLLDFLDTNYLGWSREMAPAIMGVPDKPHLAEELTNSFCRTDPNIAQHFGRVTYMSDHRLDVKKVTQPTLILQCSEDIVAPVAVGQWLQDNMRASQLVVMNATGHCPHLSAPAETVSAIRRFLDVDANTERPEM</sequence>
<dbReference type="RefSeq" id="WP_097109360.1">
    <property type="nucleotide sequence ID" value="NZ_OCPC01000006.1"/>
</dbReference>
<keyword evidence="4" id="KW-1185">Reference proteome</keyword>
<name>A0A286IFU9_9HYPH</name>
<dbReference type="InterPro" id="IPR029058">
    <property type="entry name" value="AB_hydrolase_fold"/>
</dbReference>
<gene>
    <name evidence="3" type="ORF">SAMN05877838_3852</name>
</gene>